<evidence type="ECO:0000256" key="1">
    <source>
        <dbReference type="SAM" id="MobiDB-lite"/>
    </source>
</evidence>
<name>A0AAU9MGK1_9ASTR</name>
<keyword evidence="3" id="KW-1185">Reference proteome</keyword>
<accession>A0AAU9MGK1</accession>
<evidence type="ECO:0008006" key="4">
    <source>
        <dbReference type="Google" id="ProtNLM"/>
    </source>
</evidence>
<evidence type="ECO:0000313" key="2">
    <source>
        <dbReference type="EMBL" id="CAH1421035.1"/>
    </source>
</evidence>
<feature type="compositionally biased region" description="Low complexity" evidence="1">
    <location>
        <begin position="132"/>
        <end position="150"/>
    </location>
</feature>
<dbReference type="Proteomes" id="UP001157418">
    <property type="component" value="Unassembled WGS sequence"/>
</dbReference>
<gene>
    <name evidence="2" type="ORF">LVIROSA_LOCUS8455</name>
</gene>
<dbReference type="PANTHER" id="PTHR33710:SF71">
    <property type="entry name" value="ENDONUCLEASE_EXONUCLEASE_PHOSPHATASE DOMAIN-CONTAINING PROTEIN"/>
    <property type="match status" value="1"/>
</dbReference>
<sequence length="679" mass="77162">MCLEHKGRNAYARILVEMAADKEWKRKIEVSTWDFVSNSAVTQSFDVEYAWIPSRCNHFKVYGHMDKVCMAVLNEDKVLKNGDNGTNKGNKGKEVVNDEGFTEVVNKKVKGNKDGDGPSKTMEGPSNLYNQRNSGKNGNFNRGNSFRGNNGNRGGNGRGQNGNWNNRGGDTKEDDIIKVGVSKNLENKDVTGDGCSNKNSFEILGMIGEEVMDGMEEDAKGDKVVGQQEGDCIAFSSDAVGVTNNKMDPSKIFGKGEIVNESNKMKNSKSDQGNRVWNVRGLNKAIKQKEVIDVIRSNNLGICAVVESHVKVLNLKNVCVKTFGQWDWVSNNSSCEAGTRIIVGWNPRLFDVMVISQSRQVIHCYVRFCDSNYSMYLSFIYAASTYVERRLLWDNLKKHSLVVKKEAWGILGDFNVALKPSEYSEDCSKMPKGVDEFIDCINSIEVEDLNCTGFQFTWNKSPAGNKGLLKKLDRVMVNLKFVSDNPLAHAVFKPYRVSDHCHAVLNVPAGKLRWKPSFRFGNFITEKKEFLPLVKEIWGTNIEGFFMFKVFQKLKILKKYCRELCSKYRGSGKRIQELRKELESKQADIDLNPFDSKIREEHVNTLFEFNVACNDEEMLLSQRSKMNWLLEGDNNTKFFHRVVKSRGNKNRILMVLDEDGRWVSGKTMKEKFVNHFKKF</sequence>
<feature type="region of interest" description="Disordered" evidence="1">
    <location>
        <begin position="81"/>
        <end position="173"/>
    </location>
</feature>
<comment type="caution">
    <text evidence="2">The sequence shown here is derived from an EMBL/GenBank/DDBJ whole genome shotgun (WGS) entry which is preliminary data.</text>
</comment>
<dbReference type="EMBL" id="CAKMRJ010001112">
    <property type="protein sequence ID" value="CAH1421035.1"/>
    <property type="molecule type" value="Genomic_DNA"/>
</dbReference>
<dbReference type="PANTHER" id="PTHR33710">
    <property type="entry name" value="BNAC02G09200D PROTEIN"/>
    <property type="match status" value="1"/>
</dbReference>
<protein>
    <recommendedName>
        <fullName evidence="4">RNA-directed DNA polymerase, eukaryota, Reverse transcriptase zinc-binding domain protein</fullName>
    </recommendedName>
</protein>
<feature type="compositionally biased region" description="Gly residues" evidence="1">
    <location>
        <begin position="151"/>
        <end position="160"/>
    </location>
</feature>
<dbReference type="AlphaFoldDB" id="A0AAU9MGK1"/>
<reference evidence="2 3" key="1">
    <citation type="submission" date="2022-01" db="EMBL/GenBank/DDBJ databases">
        <authorList>
            <person name="Xiong W."/>
            <person name="Schranz E."/>
        </authorList>
    </citation>
    <scope>NUCLEOTIDE SEQUENCE [LARGE SCALE GENOMIC DNA]</scope>
</reference>
<dbReference type="Gene3D" id="3.60.10.10">
    <property type="entry name" value="Endonuclease/exonuclease/phosphatase"/>
    <property type="match status" value="1"/>
</dbReference>
<organism evidence="2 3">
    <name type="scientific">Lactuca virosa</name>
    <dbReference type="NCBI Taxonomy" id="75947"/>
    <lineage>
        <taxon>Eukaryota</taxon>
        <taxon>Viridiplantae</taxon>
        <taxon>Streptophyta</taxon>
        <taxon>Embryophyta</taxon>
        <taxon>Tracheophyta</taxon>
        <taxon>Spermatophyta</taxon>
        <taxon>Magnoliopsida</taxon>
        <taxon>eudicotyledons</taxon>
        <taxon>Gunneridae</taxon>
        <taxon>Pentapetalae</taxon>
        <taxon>asterids</taxon>
        <taxon>campanulids</taxon>
        <taxon>Asterales</taxon>
        <taxon>Asteraceae</taxon>
        <taxon>Cichorioideae</taxon>
        <taxon>Cichorieae</taxon>
        <taxon>Lactucinae</taxon>
        <taxon>Lactuca</taxon>
    </lineage>
</organism>
<dbReference type="SUPFAM" id="SSF56219">
    <property type="entry name" value="DNase I-like"/>
    <property type="match status" value="1"/>
</dbReference>
<dbReference type="InterPro" id="IPR036691">
    <property type="entry name" value="Endo/exonu/phosph_ase_sf"/>
</dbReference>
<proteinExistence type="predicted"/>
<evidence type="ECO:0000313" key="3">
    <source>
        <dbReference type="Proteomes" id="UP001157418"/>
    </source>
</evidence>